<evidence type="ECO:0000313" key="3">
    <source>
        <dbReference type="Ensembl" id="ENSAMXP00000047569.1"/>
    </source>
</evidence>
<reference evidence="3" key="4">
    <citation type="submission" date="2025-09" db="UniProtKB">
        <authorList>
            <consortium name="Ensembl"/>
        </authorList>
    </citation>
    <scope>IDENTIFICATION</scope>
</reference>
<evidence type="ECO:0000256" key="2">
    <source>
        <dbReference type="SAM" id="Phobius"/>
    </source>
</evidence>
<dbReference type="Bgee" id="ENSAMXG00000029733">
    <property type="expression patterns" value="Expressed in intestine and 4 other cell types or tissues"/>
</dbReference>
<dbReference type="STRING" id="7994.ENSAMXP00000047569"/>
<evidence type="ECO:0000313" key="4">
    <source>
        <dbReference type="Proteomes" id="UP000018467"/>
    </source>
</evidence>
<name>A0A3B1K1R8_ASTMX</name>
<proteinExistence type="predicted"/>
<keyword evidence="4" id="KW-1185">Reference proteome</keyword>
<accession>A0A3B1K1R8</accession>
<dbReference type="GeneTree" id="ENSGT00730000111690"/>
<dbReference type="Ensembl" id="ENSAMXT00000044188.1">
    <property type="protein sequence ID" value="ENSAMXP00000047569.1"/>
    <property type="gene ID" value="ENSAMXG00000029733.1"/>
</dbReference>
<organism evidence="3 4">
    <name type="scientific">Astyanax mexicanus</name>
    <name type="common">Blind cave fish</name>
    <name type="synonym">Astyanax fasciatus mexicanus</name>
    <dbReference type="NCBI Taxonomy" id="7994"/>
    <lineage>
        <taxon>Eukaryota</taxon>
        <taxon>Metazoa</taxon>
        <taxon>Chordata</taxon>
        <taxon>Craniata</taxon>
        <taxon>Vertebrata</taxon>
        <taxon>Euteleostomi</taxon>
        <taxon>Actinopterygii</taxon>
        <taxon>Neopterygii</taxon>
        <taxon>Teleostei</taxon>
        <taxon>Ostariophysi</taxon>
        <taxon>Characiformes</taxon>
        <taxon>Characoidei</taxon>
        <taxon>Acestrorhamphidae</taxon>
        <taxon>Acestrorhamphinae</taxon>
        <taxon>Astyanax</taxon>
    </lineage>
</organism>
<feature type="compositionally biased region" description="Basic and acidic residues" evidence="1">
    <location>
        <begin position="171"/>
        <end position="185"/>
    </location>
</feature>
<reference evidence="4" key="2">
    <citation type="journal article" date="2014" name="Nat. Commun.">
        <title>The cavefish genome reveals candidate genes for eye loss.</title>
        <authorList>
            <person name="McGaugh S.E."/>
            <person name="Gross J.B."/>
            <person name="Aken B."/>
            <person name="Blin M."/>
            <person name="Borowsky R."/>
            <person name="Chalopin D."/>
            <person name="Hinaux H."/>
            <person name="Jeffery W.R."/>
            <person name="Keene A."/>
            <person name="Ma L."/>
            <person name="Minx P."/>
            <person name="Murphy D."/>
            <person name="O'Quin K.E."/>
            <person name="Retaux S."/>
            <person name="Rohner N."/>
            <person name="Searle S.M."/>
            <person name="Stahl B.A."/>
            <person name="Tabin C."/>
            <person name="Volff J.N."/>
            <person name="Yoshizawa M."/>
            <person name="Warren W.C."/>
        </authorList>
    </citation>
    <scope>NUCLEOTIDE SEQUENCE [LARGE SCALE GENOMIC DNA]</scope>
    <source>
        <strain evidence="4">female</strain>
    </source>
</reference>
<dbReference type="InParanoid" id="A0A3B1K1R8"/>
<feature type="transmembrane region" description="Helical" evidence="2">
    <location>
        <begin position="210"/>
        <end position="230"/>
    </location>
</feature>
<dbReference type="AlphaFoldDB" id="A0A3B1K1R8"/>
<reference evidence="3" key="3">
    <citation type="submission" date="2025-08" db="UniProtKB">
        <authorList>
            <consortium name="Ensembl"/>
        </authorList>
    </citation>
    <scope>IDENTIFICATION</scope>
</reference>
<dbReference type="PANTHER" id="PTHR38706:SF2">
    <property type="match status" value="1"/>
</dbReference>
<protein>
    <submittedName>
        <fullName evidence="3">Wu:fc75a09</fullName>
    </submittedName>
</protein>
<dbReference type="PANTHER" id="PTHR38706">
    <property type="entry name" value="SI:CH211-198C19.1-RELATED"/>
    <property type="match status" value="1"/>
</dbReference>
<keyword evidence="2" id="KW-0812">Transmembrane</keyword>
<evidence type="ECO:0000256" key="1">
    <source>
        <dbReference type="SAM" id="MobiDB-lite"/>
    </source>
</evidence>
<keyword evidence="2" id="KW-1133">Transmembrane helix</keyword>
<dbReference type="Proteomes" id="UP000018467">
    <property type="component" value="Unassembled WGS sequence"/>
</dbReference>
<reference evidence="4" key="1">
    <citation type="submission" date="2013-03" db="EMBL/GenBank/DDBJ databases">
        <authorList>
            <person name="Jeffery W."/>
            <person name="Warren W."/>
            <person name="Wilson R.K."/>
        </authorList>
    </citation>
    <scope>NUCLEOTIDE SEQUENCE</scope>
    <source>
        <strain evidence="4">female</strain>
    </source>
</reference>
<sequence length="231" mass="27124">MVRKETLNTLPDLVDSGFGRPSPRHGLNLLYWFVTHCLHFSFNNEITVLCSPFRGDYGFRLFHNKEKILPVTNMRYYEVGNLNHYEAKDLPDYVRREYTGNLDDSNTDRIIICITRFSLESLYVTRHKGQWKFNSNQTFCISPELLKTIKSLTRDNFLRQTTSRYITIPESTRETPQRDVPERRPRQTPTMQNSQPSQNCKCCSGWCCCIAVFILMIVISLTIFLLTKYLK</sequence>
<feature type="compositionally biased region" description="Polar residues" evidence="1">
    <location>
        <begin position="187"/>
        <end position="197"/>
    </location>
</feature>
<keyword evidence="2" id="KW-0472">Membrane</keyword>
<feature type="region of interest" description="Disordered" evidence="1">
    <location>
        <begin position="168"/>
        <end position="197"/>
    </location>
</feature>